<accession>A0AAD3CH45</accession>
<reference evidence="10 11" key="1">
    <citation type="journal article" date="2021" name="Sci. Rep.">
        <title>The genome of the diatom Chaetoceros tenuissimus carries an ancient integrated fragment of an extant virus.</title>
        <authorList>
            <person name="Hongo Y."/>
            <person name="Kimura K."/>
            <person name="Takaki Y."/>
            <person name="Yoshida Y."/>
            <person name="Baba S."/>
            <person name="Kobayashi G."/>
            <person name="Nagasaki K."/>
            <person name="Hano T."/>
            <person name="Tomaru Y."/>
        </authorList>
    </citation>
    <scope>NUCLEOTIDE SEQUENCE [LARGE SCALE GENOMIC DNA]</scope>
    <source>
        <strain evidence="10 11">NIES-3715</strain>
    </source>
</reference>
<proteinExistence type="inferred from homology"/>
<comment type="caution">
    <text evidence="10">The sequence shown here is derived from an EMBL/GenBank/DDBJ whole genome shotgun (WGS) entry which is preliminary data.</text>
</comment>
<feature type="compositionally biased region" description="Basic residues" evidence="8">
    <location>
        <begin position="1"/>
        <end position="14"/>
    </location>
</feature>
<dbReference type="GO" id="GO:0016020">
    <property type="term" value="C:membrane"/>
    <property type="evidence" value="ECO:0007669"/>
    <property type="project" value="UniProtKB-SubCell"/>
</dbReference>
<evidence type="ECO:0000313" key="10">
    <source>
        <dbReference type="EMBL" id="GFH46002.1"/>
    </source>
</evidence>
<keyword evidence="11" id="KW-1185">Reference proteome</keyword>
<dbReference type="GO" id="GO:0005737">
    <property type="term" value="C:cytoplasm"/>
    <property type="evidence" value="ECO:0007669"/>
    <property type="project" value="TreeGrafter"/>
</dbReference>
<gene>
    <name evidence="10" type="ORF">CTEN210_02476</name>
</gene>
<dbReference type="Proteomes" id="UP001054902">
    <property type="component" value="Unassembled WGS sequence"/>
</dbReference>
<organism evidence="10 11">
    <name type="scientific">Chaetoceros tenuissimus</name>
    <dbReference type="NCBI Taxonomy" id="426638"/>
    <lineage>
        <taxon>Eukaryota</taxon>
        <taxon>Sar</taxon>
        <taxon>Stramenopiles</taxon>
        <taxon>Ochrophyta</taxon>
        <taxon>Bacillariophyta</taxon>
        <taxon>Coscinodiscophyceae</taxon>
        <taxon>Chaetocerotophycidae</taxon>
        <taxon>Chaetocerotales</taxon>
        <taxon>Chaetocerotaceae</taxon>
        <taxon>Chaetoceros</taxon>
    </lineage>
</organism>
<dbReference type="GO" id="GO:0016757">
    <property type="term" value="F:glycosyltransferase activity"/>
    <property type="evidence" value="ECO:0007669"/>
    <property type="project" value="UniProtKB-KW"/>
</dbReference>
<evidence type="ECO:0000256" key="7">
    <source>
        <dbReference type="ARBA" id="ARBA00023136"/>
    </source>
</evidence>
<comment type="subcellular location">
    <subcellularLocation>
        <location evidence="1">Membrane</location>
        <topology evidence="1">Single-pass membrane protein</topology>
    </subcellularLocation>
</comment>
<evidence type="ECO:0000256" key="1">
    <source>
        <dbReference type="ARBA" id="ARBA00004167"/>
    </source>
</evidence>
<dbReference type="Pfam" id="PF01697">
    <property type="entry name" value="Glyco_transf_92"/>
    <property type="match status" value="1"/>
</dbReference>
<dbReference type="InterPro" id="IPR008166">
    <property type="entry name" value="Glyco_transf_92"/>
</dbReference>
<evidence type="ECO:0000256" key="6">
    <source>
        <dbReference type="ARBA" id="ARBA00022989"/>
    </source>
</evidence>
<evidence type="ECO:0000256" key="8">
    <source>
        <dbReference type="SAM" id="MobiDB-lite"/>
    </source>
</evidence>
<evidence type="ECO:0000256" key="2">
    <source>
        <dbReference type="ARBA" id="ARBA00007647"/>
    </source>
</evidence>
<sequence>MTAHLRHSPRKGRRDRVEEMEVPSSPGRKEKASPKLLPPLLVLCLCALVFFYNAILPIAHEYKNSGADVELNDMKPSSNINVSLAEKDDKASDTNPIYVEEPIIEKKKLLRTRNSKSEDREKTKSFQSANECQLGMEKYLYPKIYDWVIQKVPIAVNVKVVENQYHVIFNTGYIDPDTWYNAEYRCNGHNETAIVMSATKPGKGNVVVQCPIEIKYNETMLDTVSVVPKDGNVTIYEMQRFVECEKMDIQDYSPKNASIGLCTSIAGTGRIRDIAHEWAVYHRLLGVDHTWIYINSDWDDGKHPKKSYISWIPYNLNIKAYKFEKRPWTQRSEFFRVTSQVECVLRARRMGMDWIIFTDIDEYVQINNVENNTEGVPDLKYLLDTYYKNEKDDIGGLVMNSIPFGNNLIVEKDPKKELFIDHVYRHKKDPQDQTWTRWKQIVNPQNVHSYAIHWLGGGSNLKEVRLNPNNVRINHYKETNKGVGVFQAKNETELVLDSALAERFHDKLLAAIAEE</sequence>
<evidence type="ECO:0000256" key="9">
    <source>
        <dbReference type="SAM" id="Phobius"/>
    </source>
</evidence>
<keyword evidence="5 9" id="KW-0812">Transmembrane</keyword>
<evidence type="ECO:0000313" key="11">
    <source>
        <dbReference type="Proteomes" id="UP001054902"/>
    </source>
</evidence>
<evidence type="ECO:0000256" key="3">
    <source>
        <dbReference type="ARBA" id="ARBA00022676"/>
    </source>
</evidence>
<evidence type="ECO:0000256" key="5">
    <source>
        <dbReference type="ARBA" id="ARBA00022692"/>
    </source>
</evidence>
<dbReference type="PANTHER" id="PTHR21461">
    <property type="entry name" value="GLYCOSYLTRANSFERASE FAMILY 92 PROTEIN"/>
    <property type="match status" value="1"/>
</dbReference>
<feature type="transmembrane region" description="Helical" evidence="9">
    <location>
        <begin position="36"/>
        <end position="55"/>
    </location>
</feature>
<comment type="similarity">
    <text evidence="2">Belongs to the glycosyltransferase 92 family.</text>
</comment>
<dbReference type="AlphaFoldDB" id="A0AAD3CH45"/>
<keyword evidence="6 9" id="KW-1133">Transmembrane helix</keyword>
<evidence type="ECO:0008006" key="12">
    <source>
        <dbReference type="Google" id="ProtNLM"/>
    </source>
</evidence>
<dbReference type="EMBL" id="BLLK01000022">
    <property type="protein sequence ID" value="GFH46002.1"/>
    <property type="molecule type" value="Genomic_DNA"/>
</dbReference>
<protein>
    <recommendedName>
        <fullName evidence="12">Glycosyltransferase family 92 protein</fullName>
    </recommendedName>
</protein>
<evidence type="ECO:0000256" key="4">
    <source>
        <dbReference type="ARBA" id="ARBA00022679"/>
    </source>
</evidence>
<keyword evidence="3" id="KW-0328">Glycosyltransferase</keyword>
<dbReference type="PANTHER" id="PTHR21461:SF69">
    <property type="entry name" value="GLYCOSYLTRANSFERASE FAMILY 92 PROTEIN"/>
    <property type="match status" value="1"/>
</dbReference>
<feature type="region of interest" description="Disordered" evidence="8">
    <location>
        <begin position="1"/>
        <end position="32"/>
    </location>
</feature>
<name>A0AAD3CH45_9STRA</name>
<keyword evidence="7 9" id="KW-0472">Membrane</keyword>
<keyword evidence="4" id="KW-0808">Transferase</keyword>